<protein>
    <recommendedName>
        <fullName evidence="3">SCP domain-containing protein</fullName>
    </recommendedName>
</protein>
<dbReference type="VEuPathDB" id="TrichDB:TRFO_02335"/>
<name>A0A1J4J2Y4_9EUKA</name>
<evidence type="ECO:0000313" key="2">
    <source>
        <dbReference type="Proteomes" id="UP000179807"/>
    </source>
</evidence>
<comment type="caution">
    <text evidence="1">The sequence shown here is derived from an EMBL/GenBank/DDBJ whole genome shotgun (WGS) entry which is preliminary data.</text>
</comment>
<dbReference type="GeneID" id="94825322"/>
<proteinExistence type="predicted"/>
<dbReference type="AlphaFoldDB" id="A0A1J4J2Y4"/>
<evidence type="ECO:0008006" key="3">
    <source>
        <dbReference type="Google" id="ProtNLM"/>
    </source>
</evidence>
<dbReference type="EMBL" id="MLAK01001370">
    <property type="protein sequence ID" value="OHS93816.1"/>
    <property type="molecule type" value="Genomic_DNA"/>
</dbReference>
<dbReference type="RefSeq" id="XP_068346953.1">
    <property type="nucleotide sequence ID" value="XM_068490618.1"/>
</dbReference>
<accession>A0A1J4J2Y4</accession>
<keyword evidence="2" id="KW-1185">Reference proteome</keyword>
<dbReference type="Proteomes" id="UP000179807">
    <property type="component" value="Unassembled WGS sequence"/>
</dbReference>
<evidence type="ECO:0000313" key="1">
    <source>
        <dbReference type="EMBL" id="OHS93816.1"/>
    </source>
</evidence>
<organism evidence="1 2">
    <name type="scientific">Tritrichomonas foetus</name>
    <dbReference type="NCBI Taxonomy" id="1144522"/>
    <lineage>
        <taxon>Eukaryota</taxon>
        <taxon>Metamonada</taxon>
        <taxon>Parabasalia</taxon>
        <taxon>Tritrichomonadida</taxon>
        <taxon>Tritrichomonadidae</taxon>
        <taxon>Tritrichomonas</taxon>
    </lineage>
</organism>
<reference evidence="1" key="1">
    <citation type="submission" date="2016-10" db="EMBL/GenBank/DDBJ databases">
        <authorList>
            <person name="Benchimol M."/>
            <person name="Almeida L.G."/>
            <person name="Vasconcelos A.T."/>
            <person name="Perreira-Neves A."/>
            <person name="Rosa I.A."/>
            <person name="Tasca T."/>
            <person name="Bogo M.R."/>
            <person name="de Souza W."/>
        </authorList>
    </citation>
    <scope>NUCLEOTIDE SEQUENCE [LARGE SCALE GENOMIC DNA]</scope>
    <source>
        <strain evidence="1">K</strain>
    </source>
</reference>
<gene>
    <name evidence="1" type="ORF">TRFO_02335</name>
</gene>
<sequence>MINELRQQCKLTPIKSQQGIDDYATMLVTDYQSADLNNDAYVIMSNMSFVEEFDGKTSAAELIQKWMGEPNRRPVLFAPGKQGSVQFVDLDGQIYISVVVVSFFH</sequence>